<accession>A0ABU5E2U7</accession>
<evidence type="ECO:0000256" key="1">
    <source>
        <dbReference type="SAM" id="Phobius"/>
    </source>
</evidence>
<keyword evidence="1" id="KW-1133">Transmembrane helix</keyword>
<feature type="transmembrane region" description="Helical" evidence="1">
    <location>
        <begin position="144"/>
        <end position="166"/>
    </location>
</feature>
<sequence>MAESIRNPLEWGWDQIRHGAHAIEALSESANRPHEEVTAPPHVRSIEIGDFREIFQRAWSDFGAYRTDVFFLVVVYPIIGIVMARMAFGYDMLPLLFPMASGFALIGPFAGLSLYEMSRRRELGEEVSWRNAFGVLDSPAIGSVLLLGLVLCAVFVCWMATAWALYTTIMGPETPLNMTQFIDSVFRTQQGWALIVVGCGVGFLYACLALAVSVVSFPLLLDRDVGLGMAIQTSFRAVAQNPLPMAAWGIIVAALLVLGSLPFFAGLIVVMPVLGHATWHLYRRVVRPRL</sequence>
<feature type="transmembrane region" description="Helical" evidence="1">
    <location>
        <begin position="264"/>
        <end position="282"/>
    </location>
</feature>
<dbReference type="EMBL" id="JAXCLX010000003">
    <property type="protein sequence ID" value="MDY0873923.1"/>
    <property type="molecule type" value="Genomic_DNA"/>
</dbReference>
<feature type="transmembrane region" description="Helical" evidence="1">
    <location>
        <begin position="69"/>
        <end position="90"/>
    </location>
</feature>
<keyword evidence="1" id="KW-0812">Transmembrane</keyword>
<protein>
    <submittedName>
        <fullName evidence="2">DUF2189 domain-containing protein</fullName>
    </submittedName>
</protein>
<evidence type="ECO:0000313" key="3">
    <source>
        <dbReference type="Proteomes" id="UP001271769"/>
    </source>
</evidence>
<comment type="caution">
    <text evidence="2">The sequence shown here is derived from an EMBL/GenBank/DDBJ whole genome shotgun (WGS) entry which is preliminary data.</text>
</comment>
<feature type="transmembrane region" description="Helical" evidence="1">
    <location>
        <begin position="192"/>
        <end position="221"/>
    </location>
</feature>
<gene>
    <name evidence="2" type="ORF">SMD31_18425</name>
</gene>
<proteinExistence type="predicted"/>
<dbReference type="InterPro" id="IPR018692">
    <property type="entry name" value="DUF2189"/>
</dbReference>
<evidence type="ECO:0000313" key="2">
    <source>
        <dbReference type="EMBL" id="MDY0873923.1"/>
    </source>
</evidence>
<dbReference type="Proteomes" id="UP001271769">
    <property type="component" value="Unassembled WGS sequence"/>
</dbReference>
<keyword evidence="1" id="KW-0472">Membrane</keyword>
<dbReference type="Pfam" id="PF09955">
    <property type="entry name" value="DUF2189"/>
    <property type="match status" value="1"/>
</dbReference>
<organism evidence="2 3">
    <name type="scientific">Dongia rigui</name>
    <dbReference type="NCBI Taxonomy" id="940149"/>
    <lineage>
        <taxon>Bacteria</taxon>
        <taxon>Pseudomonadati</taxon>
        <taxon>Pseudomonadota</taxon>
        <taxon>Alphaproteobacteria</taxon>
        <taxon>Rhodospirillales</taxon>
        <taxon>Dongiaceae</taxon>
        <taxon>Dongia</taxon>
    </lineage>
</organism>
<reference evidence="2 3" key="1">
    <citation type="journal article" date="2013" name="Antonie Van Leeuwenhoek">
        <title>Dongia rigui sp. nov., isolated from freshwater of a large wetland in Korea.</title>
        <authorList>
            <person name="Baik K.S."/>
            <person name="Hwang Y.M."/>
            <person name="Choi J.S."/>
            <person name="Kwon J."/>
            <person name="Seong C.N."/>
        </authorList>
    </citation>
    <scope>NUCLEOTIDE SEQUENCE [LARGE SCALE GENOMIC DNA]</scope>
    <source>
        <strain evidence="2 3">04SU4-P</strain>
    </source>
</reference>
<feature type="transmembrane region" description="Helical" evidence="1">
    <location>
        <begin position="96"/>
        <end position="115"/>
    </location>
</feature>
<name>A0ABU5E2U7_9PROT</name>
<keyword evidence="3" id="KW-1185">Reference proteome</keyword>
<dbReference type="RefSeq" id="WP_320502393.1">
    <property type="nucleotide sequence ID" value="NZ_JAXCLX010000003.1"/>
</dbReference>
<feature type="transmembrane region" description="Helical" evidence="1">
    <location>
        <begin position="242"/>
        <end position="258"/>
    </location>
</feature>